<keyword evidence="3" id="KW-1185">Reference proteome</keyword>
<proteinExistence type="predicted"/>
<reference evidence="3" key="1">
    <citation type="journal article" date="2018" name="Nat. Microbiol.">
        <title>Leveraging single-cell genomics to expand the fungal tree of life.</title>
        <authorList>
            <person name="Ahrendt S.R."/>
            <person name="Quandt C.A."/>
            <person name="Ciobanu D."/>
            <person name="Clum A."/>
            <person name="Salamov A."/>
            <person name="Andreopoulos B."/>
            <person name="Cheng J.F."/>
            <person name="Woyke T."/>
            <person name="Pelin A."/>
            <person name="Henrissat B."/>
            <person name="Reynolds N.K."/>
            <person name="Benny G.L."/>
            <person name="Smith M.E."/>
            <person name="James T.Y."/>
            <person name="Grigoriev I.V."/>
        </authorList>
    </citation>
    <scope>NUCLEOTIDE SEQUENCE [LARGE SCALE GENOMIC DNA]</scope>
</reference>
<dbReference type="Proteomes" id="UP000269721">
    <property type="component" value="Unassembled WGS sequence"/>
</dbReference>
<evidence type="ECO:0000313" key="3">
    <source>
        <dbReference type="Proteomes" id="UP000269721"/>
    </source>
</evidence>
<organism evidence="2 3">
    <name type="scientific">Blyttiomyces helicus</name>
    <dbReference type="NCBI Taxonomy" id="388810"/>
    <lineage>
        <taxon>Eukaryota</taxon>
        <taxon>Fungi</taxon>
        <taxon>Fungi incertae sedis</taxon>
        <taxon>Chytridiomycota</taxon>
        <taxon>Chytridiomycota incertae sedis</taxon>
        <taxon>Chytridiomycetes</taxon>
        <taxon>Chytridiomycetes incertae sedis</taxon>
        <taxon>Blyttiomyces</taxon>
    </lineage>
</organism>
<evidence type="ECO:0000313" key="2">
    <source>
        <dbReference type="EMBL" id="RKO88167.1"/>
    </source>
</evidence>
<dbReference type="AlphaFoldDB" id="A0A4V1IQY4"/>
<name>A0A4V1IQY4_9FUNG</name>
<protein>
    <submittedName>
        <fullName evidence="2">Uncharacterized protein</fullName>
    </submittedName>
</protein>
<sequence>MRFDMMKIPPTKKLVSIYPEILTAAQVFAMRGTAAGTPAGFQGRLSPSPTAQVKGRGGEHAPAEQGGQYKASRPADDGVGTASEAARA</sequence>
<accession>A0A4V1IQY4</accession>
<feature type="region of interest" description="Disordered" evidence="1">
    <location>
        <begin position="35"/>
        <end position="88"/>
    </location>
</feature>
<dbReference type="EMBL" id="KZ996899">
    <property type="protein sequence ID" value="RKO88167.1"/>
    <property type="molecule type" value="Genomic_DNA"/>
</dbReference>
<evidence type="ECO:0000256" key="1">
    <source>
        <dbReference type="SAM" id="MobiDB-lite"/>
    </source>
</evidence>
<gene>
    <name evidence="2" type="ORF">BDK51DRAFT_43209</name>
</gene>